<dbReference type="EMBL" id="JAKMXF010000266">
    <property type="protein sequence ID" value="KAI6653650.1"/>
    <property type="molecule type" value="Genomic_DNA"/>
</dbReference>
<dbReference type="AlphaFoldDB" id="A0AAV7JZ87"/>
<dbReference type="Gene3D" id="3.10.110.10">
    <property type="entry name" value="Ubiquitin Conjugating Enzyme"/>
    <property type="match status" value="1"/>
</dbReference>
<dbReference type="PROSITE" id="PS50127">
    <property type="entry name" value="UBC_2"/>
    <property type="match status" value="1"/>
</dbReference>
<evidence type="ECO:0000313" key="4">
    <source>
        <dbReference type="Proteomes" id="UP001165289"/>
    </source>
</evidence>
<dbReference type="PANTHER" id="PTHR24067">
    <property type="entry name" value="UBIQUITIN-CONJUGATING ENZYME E2"/>
    <property type="match status" value="1"/>
</dbReference>
<sequence>MACKVPSNNLLDLEFSFLRDKFPKSHKLFVLRFHSEEACLQFILPDNTRVRFQVNFLQGYPKVKPLWTVDQSEVQGLGIELNLNDNDNDTQCPLVSKSAYLVKKLCTAYNIELPQEVTGMVEEFCDLYKPSYQADLNSSDIVGEDNDNANDDDDAYYNDDEFEDYSKYDDVADFLPEDDVPNQADWSETDGSGVDTGMSAENRDFLEKMRIQSYKSTTTEEENKDSTYLASAMASDRLLKELRDIYKSQAYKDKIYNVSVEEDNLYSWEIELFKIDTDSALHKDLITLAEKNKGNSIRIHVTFTASYPYEPPFVRIMSPVLHGGFVFPSGAICMELLTPQGWSSAYSLESVILQVSATMSKGGARISFESDASLLSMHSAQDDFKFIVSSHKEGWYTPPPNEG</sequence>
<dbReference type="InterPro" id="IPR050113">
    <property type="entry name" value="Ub_conjugating_enzyme"/>
</dbReference>
<dbReference type="SUPFAM" id="SSF54495">
    <property type="entry name" value="UBC-like"/>
    <property type="match status" value="1"/>
</dbReference>
<dbReference type="InterPro" id="IPR000608">
    <property type="entry name" value="UBC"/>
</dbReference>
<keyword evidence="3" id="KW-0436">Ligase</keyword>
<organism evidence="3 4">
    <name type="scientific">Oopsacas minuta</name>
    <dbReference type="NCBI Taxonomy" id="111878"/>
    <lineage>
        <taxon>Eukaryota</taxon>
        <taxon>Metazoa</taxon>
        <taxon>Porifera</taxon>
        <taxon>Hexactinellida</taxon>
        <taxon>Hexasterophora</taxon>
        <taxon>Lyssacinosida</taxon>
        <taxon>Leucopsacidae</taxon>
        <taxon>Oopsacas</taxon>
    </lineage>
</organism>
<feature type="domain" description="UBC core" evidence="2">
    <location>
        <begin position="233"/>
        <end position="397"/>
    </location>
</feature>
<reference evidence="3 4" key="1">
    <citation type="journal article" date="2023" name="BMC Biol.">
        <title>The compact genome of the sponge Oopsacas minuta (Hexactinellida) is lacking key metazoan core genes.</title>
        <authorList>
            <person name="Santini S."/>
            <person name="Schenkelaars Q."/>
            <person name="Jourda C."/>
            <person name="Duchesne M."/>
            <person name="Belahbib H."/>
            <person name="Rocher C."/>
            <person name="Selva M."/>
            <person name="Riesgo A."/>
            <person name="Vervoort M."/>
            <person name="Leys S.P."/>
            <person name="Kodjabachian L."/>
            <person name="Le Bivic A."/>
            <person name="Borchiellini C."/>
            <person name="Claverie J.M."/>
            <person name="Renard E."/>
        </authorList>
    </citation>
    <scope>NUCLEOTIDE SEQUENCE [LARGE SCALE GENOMIC DNA]</scope>
    <source>
        <strain evidence="3">SPO-2</strain>
    </source>
</reference>
<evidence type="ECO:0000259" key="2">
    <source>
        <dbReference type="PROSITE" id="PS50127"/>
    </source>
</evidence>
<comment type="caution">
    <text evidence="3">The sequence shown here is derived from an EMBL/GenBank/DDBJ whole genome shotgun (WGS) entry which is preliminary data.</text>
</comment>
<evidence type="ECO:0000256" key="1">
    <source>
        <dbReference type="SAM" id="MobiDB-lite"/>
    </source>
</evidence>
<name>A0AAV7JZ87_9METZ</name>
<feature type="region of interest" description="Disordered" evidence="1">
    <location>
        <begin position="177"/>
        <end position="199"/>
    </location>
</feature>
<dbReference type="SMART" id="SM00212">
    <property type="entry name" value="UBCc"/>
    <property type="match status" value="1"/>
</dbReference>
<dbReference type="Pfam" id="PF00179">
    <property type="entry name" value="UQ_con"/>
    <property type="match status" value="1"/>
</dbReference>
<evidence type="ECO:0000313" key="3">
    <source>
        <dbReference type="EMBL" id="KAI6653650.1"/>
    </source>
</evidence>
<dbReference type="Proteomes" id="UP001165289">
    <property type="component" value="Unassembled WGS sequence"/>
</dbReference>
<gene>
    <name evidence="3" type="ORF">LOD99_3545</name>
</gene>
<dbReference type="CDD" id="cd23802">
    <property type="entry name" value="UBCc_UBE2Q"/>
    <property type="match status" value="1"/>
</dbReference>
<dbReference type="GO" id="GO:0016874">
    <property type="term" value="F:ligase activity"/>
    <property type="evidence" value="ECO:0007669"/>
    <property type="project" value="UniProtKB-KW"/>
</dbReference>
<proteinExistence type="predicted"/>
<dbReference type="InterPro" id="IPR016135">
    <property type="entry name" value="UBQ-conjugating_enzyme/RWD"/>
</dbReference>
<protein>
    <submittedName>
        <fullName evidence="3">Ubiquitin--protein ligase</fullName>
    </submittedName>
</protein>
<accession>A0AAV7JZ87</accession>
<keyword evidence="4" id="KW-1185">Reference proteome</keyword>